<keyword evidence="2" id="KW-1185">Reference proteome</keyword>
<protein>
    <submittedName>
        <fullName evidence="1">Uncharacterized protein</fullName>
    </submittedName>
</protein>
<dbReference type="EMBL" id="JASBWV010000029">
    <property type="protein sequence ID" value="KAJ9118424.1"/>
    <property type="molecule type" value="Genomic_DNA"/>
</dbReference>
<dbReference type="Proteomes" id="UP001234202">
    <property type="component" value="Unassembled WGS sequence"/>
</dbReference>
<name>A0ACC2X4Z9_9TREE</name>
<comment type="caution">
    <text evidence="1">The sequence shown here is derived from an EMBL/GenBank/DDBJ whole genome shotgun (WGS) entry which is preliminary data.</text>
</comment>
<accession>A0ACC2X4Z9</accession>
<evidence type="ECO:0000313" key="2">
    <source>
        <dbReference type="Proteomes" id="UP001234202"/>
    </source>
</evidence>
<organism evidence="1 2">
    <name type="scientific">Naganishia onofrii</name>
    <dbReference type="NCBI Taxonomy" id="1851511"/>
    <lineage>
        <taxon>Eukaryota</taxon>
        <taxon>Fungi</taxon>
        <taxon>Dikarya</taxon>
        <taxon>Basidiomycota</taxon>
        <taxon>Agaricomycotina</taxon>
        <taxon>Tremellomycetes</taxon>
        <taxon>Filobasidiales</taxon>
        <taxon>Filobasidiaceae</taxon>
        <taxon>Naganishia</taxon>
    </lineage>
</organism>
<evidence type="ECO:0000313" key="1">
    <source>
        <dbReference type="EMBL" id="KAJ9118424.1"/>
    </source>
</evidence>
<gene>
    <name evidence="1" type="ORF">QFC24_006254</name>
</gene>
<sequence length="148" mass="16565">MEPSGSPSTAPEKVLDCNLVALWNNILDDLTELSRRDPMRARADIHNLLNARHAAPAPYYNARLHGLLCCVNFELKEYNLAAFQCDIAGHILESCDMRDVQEENVHAWDDVVEFILDSPNGDIIDLGVYHRDDDATIQEGQEGMQGSD</sequence>
<proteinExistence type="predicted"/>
<reference evidence="1" key="1">
    <citation type="submission" date="2023-04" db="EMBL/GenBank/DDBJ databases">
        <title>Draft Genome sequencing of Naganishia species isolated from polar environments using Oxford Nanopore Technology.</title>
        <authorList>
            <person name="Leo P."/>
            <person name="Venkateswaran K."/>
        </authorList>
    </citation>
    <scope>NUCLEOTIDE SEQUENCE</scope>
    <source>
        <strain evidence="1">DBVPG 5303</strain>
    </source>
</reference>